<proteinExistence type="predicted"/>
<accession>A0ABP1S993</accession>
<feature type="compositionally biased region" description="Basic residues" evidence="1">
    <location>
        <begin position="738"/>
        <end position="751"/>
    </location>
</feature>
<dbReference type="EMBL" id="CAXLJM020000166">
    <property type="protein sequence ID" value="CAL8148039.1"/>
    <property type="molecule type" value="Genomic_DNA"/>
</dbReference>
<comment type="caution">
    <text evidence="3">The sequence shown here is derived from an EMBL/GenBank/DDBJ whole genome shotgun (WGS) entry which is preliminary data.</text>
</comment>
<feature type="compositionally biased region" description="Low complexity" evidence="1">
    <location>
        <begin position="596"/>
        <end position="608"/>
    </location>
</feature>
<keyword evidence="2" id="KW-0812">Transmembrane</keyword>
<evidence type="ECO:0000256" key="1">
    <source>
        <dbReference type="SAM" id="MobiDB-lite"/>
    </source>
</evidence>
<organism evidence="3 4">
    <name type="scientific">Orchesella dallaii</name>
    <dbReference type="NCBI Taxonomy" id="48710"/>
    <lineage>
        <taxon>Eukaryota</taxon>
        <taxon>Metazoa</taxon>
        <taxon>Ecdysozoa</taxon>
        <taxon>Arthropoda</taxon>
        <taxon>Hexapoda</taxon>
        <taxon>Collembola</taxon>
        <taxon>Entomobryomorpha</taxon>
        <taxon>Entomobryoidea</taxon>
        <taxon>Orchesellidae</taxon>
        <taxon>Orchesellinae</taxon>
        <taxon>Orchesella</taxon>
    </lineage>
</organism>
<feature type="transmembrane region" description="Helical" evidence="2">
    <location>
        <begin position="180"/>
        <end position="199"/>
    </location>
</feature>
<feature type="region of interest" description="Disordered" evidence="1">
    <location>
        <begin position="206"/>
        <end position="234"/>
    </location>
</feature>
<feature type="transmembrane region" description="Helical" evidence="2">
    <location>
        <begin position="82"/>
        <end position="102"/>
    </location>
</feature>
<keyword evidence="2" id="KW-0472">Membrane</keyword>
<feature type="transmembrane region" description="Helical" evidence="2">
    <location>
        <begin position="318"/>
        <end position="338"/>
    </location>
</feature>
<feature type="compositionally biased region" description="Polar residues" evidence="1">
    <location>
        <begin position="206"/>
        <end position="219"/>
    </location>
</feature>
<feature type="compositionally biased region" description="Polar residues" evidence="1">
    <location>
        <begin position="615"/>
        <end position="656"/>
    </location>
</feature>
<feature type="region of interest" description="Disordered" evidence="1">
    <location>
        <begin position="735"/>
        <end position="766"/>
    </location>
</feature>
<dbReference type="Gene3D" id="1.20.1070.10">
    <property type="entry name" value="Rhodopsin 7-helix transmembrane proteins"/>
    <property type="match status" value="1"/>
</dbReference>
<keyword evidence="4" id="KW-1185">Reference proteome</keyword>
<keyword evidence="2" id="KW-1133">Transmembrane helix</keyword>
<dbReference type="SUPFAM" id="SSF81321">
    <property type="entry name" value="Family A G protein-coupled receptor-like"/>
    <property type="match status" value="1"/>
</dbReference>
<feature type="transmembrane region" description="Helical" evidence="2">
    <location>
        <begin position="122"/>
        <end position="144"/>
    </location>
</feature>
<name>A0ABP1S993_9HEXA</name>
<evidence type="ECO:0008006" key="5">
    <source>
        <dbReference type="Google" id="ProtNLM"/>
    </source>
</evidence>
<evidence type="ECO:0000256" key="2">
    <source>
        <dbReference type="SAM" id="Phobius"/>
    </source>
</evidence>
<gene>
    <name evidence="3" type="ORF">ODALV1_LOCUS31303</name>
</gene>
<feature type="transmembrane region" description="Helical" evidence="2">
    <location>
        <begin position="6"/>
        <end position="30"/>
    </location>
</feature>
<reference evidence="3 4" key="1">
    <citation type="submission" date="2024-08" db="EMBL/GenBank/DDBJ databases">
        <authorList>
            <person name="Cucini C."/>
            <person name="Frati F."/>
        </authorList>
    </citation>
    <scope>NUCLEOTIDE SEQUENCE [LARGE SCALE GENOMIC DNA]</scope>
</reference>
<feature type="region of interest" description="Disordered" evidence="1">
    <location>
        <begin position="585"/>
        <end position="656"/>
    </location>
</feature>
<evidence type="ECO:0000313" key="4">
    <source>
        <dbReference type="Proteomes" id="UP001642540"/>
    </source>
</evidence>
<sequence>MPAPLTYSWIALAGSAPVILLLTSWTLAVFHCRKRQWSTIDIFLVSILSQNFVQQFLTFTYALLSLIKLSPVSTGDAACAGLLWFFITIPIFKGATVASLAVDRCLHFSKFGYRLSVQKNHIRYHIGVLAVLSCVVGFTALLTFNNPELLRDESWSSLGSATYSFDKCTFIPFKFDSKFVIFYIIIHVIIVLTGLIAVWKASSCSTAQNGGRKGSNNIRNKSHNHNIPPHLAQKGRLKRKHRCPPLDLTPTLSNTSTASSNISVDNTLNLFSTPGLRAKAVLSNLPSEPYQLSNEILLDYNEQKKEGNFRRLSTSGGLFLLTCVFTHLPLIVATLFSRFALTNAEDLPFTLKWPITNILLWCQVTEGLITLLILLTIDSIVPTWIFNRGKKCSKKSSMQHYQPNLTNVTDVNMTLTTSDMKAPNNFTRPFQHQLNNSRNAIMINSSCLPIGQPQQVDFKTNKFPITNGSLFASLTAAAAASSKGNKPVGRGGILQLDNATDTTLSEHPSNIYVSLTNDFDSFASFDKVFTGDEDDESRQSYHLRCASVTTVANDDFEFHTTANGLPMSYPSPAPTYSQATYVMHKGGNLPHHHHQNIPSSSSSSVTPSHQHHNMAIQQQLQLPSTSSASASACGFSNPSSSRASHNHNCGSSSQQYTLESNFSLRNKPPRNVILRERPATSAAMLGGGGGSGQTSASHHSQQLTSLSMNDLDLIEEMQPLSSAELRNMPTTSEEYKQHHQQPRLYRKRPRFQQHPQNGGGGGTRRRIQDSSSNVLFSMPNRRVLSLECLSPPKNQTDSPFFDISYLDTGDLCLVKQGGDGSRCIFVTDFL</sequence>
<protein>
    <recommendedName>
        <fullName evidence="5">G-protein coupled receptors family 1 profile domain-containing protein</fullName>
    </recommendedName>
</protein>
<dbReference type="Proteomes" id="UP001642540">
    <property type="component" value="Unassembled WGS sequence"/>
</dbReference>
<feature type="region of interest" description="Disordered" evidence="1">
    <location>
        <begin position="682"/>
        <end position="702"/>
    </location>
</feature>
<feature type="transmembrane region" description="Helical" evidence="2">
    <location>
        <begin position="42"/>
        <end position="62"/>
    </location>
</feature>
<evidence type="ECO:0000313" key="3">
    <source>
        <dbReference type="EMBL" id="CAL8148039.1"/>
    </source>
</evidence>